<dbReference type="SMART" id="SM01163">
    <property type="entry name" value="DUF1785"/>
    <property type="match status" value="1"/>
</dbReference>
<dbReference type="Pfam" id="PF02170">
    <property type="entry name" value="PAZ"/>
    <property type="match status" value="1"/>
</dbReference>
<dbReference type="InterPro" id="IPR036397">
    <property type="entry name" value="RNaseH_sf"/>
</dbReference>
<feature type="compositionally biased region" description="Polar residues" evidence="1">
    <location>
        <begin position="1103"/>
        <end position="1112"/>
    </location>
</feature>
<evidence type="ECO:0000259" key="2">
    <source>
        <dbReference type="PROSITE" id="PS50821"/>
    </source>
</evidence>
<dbReference type="PROSITE" id="PS50822">
    <property type="entry name" value="PIWI"/>
    <property type="match status" value="1"/>
</dbReference>
<dbReference type="PANTHER" id="PTHR22891">
    <property type="entry name" value="EUKARYOTIC TRANSLATION INITIATION FACTOR 2C"/>
    <property type="match status" value="1"/>
</dbReference>
<evidence type="ECO:0000259" key="3">
    <source>
        <dbReference type="PROSITE" id="PS50822"/>
    </source>
</evidence>
<proteinExistence type="predicted"/>
<evidence type="ECO:0000313" key="5">
    <source>
        <dbReference type="Proteomes" id="UP001565368"/>
    </source>
</evidence>
<dbReference type="SUPFAM" id="SSF101690">
    <property type="entry name" value="PAZ domain"/>
    <property type="match status" value="1"/>
</dbReference>
<evidence type="ECO:0000256" key="1">
    <source>
        <dbReference type="SAM" id="MobiDB-lite"/>
    </source>
</evidence>
<organism evidence="4 5">
    <name type="scientific">Vanrija albida</name>
    <dbReference type="NCBI Taxonomy" id="181172"/>
    <lineage>
        <taxon>Eukaryota</taxon>
        <taxon>Fungi</taxon>
        <taxon>Dikarya</taxon>
        <taxon>Basidiomycota</taxon>
        <taxon>Agaricomycotina</taxon>
        <taxon>Tremellomycetes</taxon>
        <taxon>Trichosporonales</taxon>
        <taxon>Trichosporonaceae</taxon>
        <taxon>Vanrija</taxon>
    </lineage>
</organism>
<dbReference type="Gene3D" id="3.30.420.10">
    <property type="entry name" value="Ribonuclease H-like superfamily/Ribonuclease H"/>
    <property type="match status" value="1"/>
</dbReference>
<dbReference type="InterPro" id="IPR012337">
    <property type="entry name" value="RNaseH-like_sf"/>
</dbReference>
<dbReference type="InterPro" id="IPR003165">
    <property type="entry name" value="Piwi"/>
</dbReference>
<sequence>MSNPPYPPAQGQGYDRPQDYPAPPRWDARRAEEQHAGPGQHHADPRPPPRAYGPPERGPAFPLREPYGPREGSGFRPAYRGAPPPPGYPQRELTRWSEAPPGPPPPVPPRPYHPAYTTIPLPLPIPVPQSSASHGSPNLMELSSPSTAGRAVAPQATGSDASVRTFPSVLDLGAGLPDTVPGPRGRVTYAQAYAPPTAPSQLLGVPREQTPSSSHQAPSSPSIMSRTLPSSATALTKSSEASSSPNVAQEGMEPLKLTSFYVRPGFGTEGKKIRVNANYYQVRPTEARGKIIHHYDVEINPVVRDTNQKRPRSMLRAVWEQLILEQTGEEWRKAFAVCAFDGRKNCFTPILFPIEEGQSATLITTLASDRTIQRPDNREASSDGEERRFKVSLKRVAKIDLEAVMEFCRPHEGAPQSEEACLTAVMATNVLLRDVPSKTYTQVGATGNKFYTMAGSAPLPNGAMVCKGFMQSFRYSSSGLPLLNIDLGFSAFLRPGPALNVVRDILGPAGRGRGGDILDSRLDERAVALLKRKLRGARFTVTHRQSSRLHTVLTVTLKSADEIFFAIEGKDGQAAQQMSVANYYREHYAPLQRPYLPCVQYSKRACIPLEFVNLAEFNSLPPMNLTAEQTAAMIKFSAVAPDVHANTVTQWRKELAYENQSKIAAWGLQVNTKLIEMEGRLLKPPPVAYRGRNAYPQGGTWQLKGNQFYRDGNRPLVNWSIISFDKWFDRDDMERYVEFLCRFLRNLGVAVGNTRPPVLAPVDPRVPENIANGLREAARAAYMVNKQTPQLILCVLPGRDAWLYENIKKASFTDLKLPVPTQCMQSAKIRKDQGLAAYTDNLAMKIVSKLGGLSHQVPPKDLPGIVRGKTMLLGADLGHSPTVACSVATFNADCSAYSCQIRLQKGRVEVIQDLSSMVEEHLRIFAKNNDNEYPERILMFRDGISEGQYAAALQYEHDAIVKACARIQADYRPRIMVCVCARRHSTRFFGQRPNVERNGNLPAGLCVDRSVTHPYAFDFYLQAHAGRIGTARPTHYICLLDELALTPDQLQQLVYGLCHTFARCTVSVSLVPVCYMAGELCGVPKLTPDLVCQKARMIATKQTSGTAASETSGGRWGNRSGGPPAPSVAPSEPKSVAFTSDVYEIQNLIKKNPELSEVVAAAPSHRPVSVRIAEYPSSSSVSVARIIAAVRYRAAQPAASRLLVM</sequence>
<dbReference type="SUPFAM" id="SSF53098">
    <property type="entry name" value="Ribonuclease H-like"/>
    <property type="match status" value="1"/>
</dbReference>
<dbReference type="Gene3D" id="3.40.50.2300">
    <property type="match status" value="1"/>
</dbReference>
<dbReference type="Gene3D" id="2.170.260.10">
    <property type="entry name" value="paz domain"/>
    <property type="match status" value="1"/>
</dbReference>
<dbReference type="Pfam" id="PF16486">
    <property type="entry name" value="ArgoN"/>
    <property type="match status" value="1"/>
</dbReference>
<dbReference type="Pfam" id="PF02171">
    <property type="entry name" value="Piwi"/>
    <property type="match status" value="1"/>
</dbReference>
<evidence type="ECO:0000313" key="4">
    <source>
        <dbReference type="EMBL" id="KAL1410577.1"/>
    </source>
</evidence>
<dbReference type="CDD" id="cd02846">
    <property type="entry name" value="PAZ_argonaute_like"/>
    <property type="match status" value="1"/>
</dbReference>
<dbReference type="InterPro" id="IPR032474">
    <property type="entry name" value="Argonaute_N"/>
</dbReference>
<comment type="caution">
    <text evidence="4">The sequence shown here is derived from an EMBL/GenBank/DDBJ whole genome shotgun (WGS) entry which is preliminary data.</text>
</comment>
<dbReference type="Pfam" id="PF08699">
    <property type="entry name" value="ArgoL1"/>
    <property type="match status" value="1"/>
</dbReference>
<reference evidence="4 5" key="1">
    <citation type="submission" date="2023-08" db="EMBL/GenBank/DDBJ databases">
        <title>Annotated Genome Sequence of Vanrija albida AlHP1.</title>
        <authorList>
            <person name="Herzog R."/>
        </authorList>
    </citation>
    <scope>NUCLEOTIDE SEQUENCE [LARGE SCALE GENOMIC DNA]</scope>
    <source>
        <strain evidence="4 5">AlHP1</strain>
    </source>
</reference>
<feature type="compositionally biased region" description="Pro residues" evidence="1">
    <location>
        <begin position="100"/>
        <end position="112"/>
    </location>
</feature>
<name>A0ABR3Q7G0_9TREE</name>
<protein>
    <submittedName>
        <fullName evidence="4">Protein argonaute</fullName>
    </submittedName>
</protein>
<feature type="domain" description="Piwi" evidence="3">
    <location>
        <begin position="791"/>
        <end position="1077"/>
    </location>
</feature>
<dbReference type="SMART" id="SM00950">
    <property type="entry name" value="Piwi"/>
    <property type="match status" value="1"/>
</dbReference>
<feature type="compositionally biased region" description="Basic and acidic residues" evidence="1">
    <location>
        <begin position="26"/>
        <end position="47"/>
    </location>
</feature>
<dbReference type="InterPro" id="IPR003100">
    <property type="entry name" value="PAZ_dom"/>
</dbReference>
<feature type="region of interest" description="Disordered" evidence="1">
    <location>
        <begin position="1103"/>
        <end position="1133"/>
    </location>
</feature>
<dbReference type="PROSITE" id="PS50821">
    <property type="entry name" value="PAZ"/>
    <property type="match status" value="1"/>
</dbReference>
<accession>A0ABR3Q7G0</accession>
<dbReference type="Proteomes" id="UP001565368">
    <property type="component" value="Unassembled WGS sequence"/>
</dbReference>
<dbReference type="GeneID" id="95985633"/>
<feature type="compositionally biased region" description="Polar residues" evidence="1">
    <location>
        <begin position="227"/>
        <end position="247"/>
    </location>
</feature>
<dbReference type="InterPro" id="IPR036085">
    <property type="entry name" value="PAZ_dom_sf"/>
</dbReference>
<keyword evidence="5" id="KW-1185">Reference proteome</keyword>
<feature type="domain" description="PAZ" evidence="2">
    <location>
        <begin position="497"/>
        <end position="616"/>
    </location>
</feature>
<feature type="region of interest" description="Disordered" evidence="1">
    <location>
        <begin position="198"/>
        <end position="250"/>
    </location>
</feature>
<dbReference type="EMBL" id="JBBXJM010000003">
    <property type="protein sequence ID" value="KAL1410577.1"/>
    <property type="molecule type" value="Genomic_DNA"/>
</dbReference>
<dbReference type="RefSeq" id="XP_069210521.1">
    <property type="nucleotide sequence ID" value="XM_069353103.1"/>
</dbReference>
<feature type="compositionally biased region" description="Low complexity" evidence="1">
    <location>
        <begin position="211"/>
        <end position="225"/>
    </location>
</feature>
<gene>
    <name evidence="4" type="primary">ago1_2</name>
    <name evidence="4" type="ORF">Q8F55_004590</name>
</gene>
<dbReference type="InterPro" id="IPR014811">
    <property type="entry name" value="ArgoL1"/>
</dbReference>
<feature type="region of interest" description="Disordered" evidence="1">
    <location>
        <begin position="1"/>
        <end position="160"/>
    </location>
</feature>
<feature type="compositionally biased region" description="Polar residues" evidence="1">
    <location>
        <begin position="128"/>
        <end position="147"/>
    </location>
</feature>